<dbReference type="PANTHER" id="PTHR24349">
    <property type="entry name" value="SERINE/THREONINE-PROTEIN KINASE"/>
    <property type="match status" value="1"/>
</dbReference>
<dbReference type="GO" id="GO:0005524">
    <property type="term" value="F:ATP binding"/>
    <property type="evidence" value="ECO:0007669"/>
    <property type="project" value="UniProtKB-KW"/>
</dbReference>
<dbReference type="AlphaFoldDB" id="A0A6P6S3Y0"/>
<sequence length="1057" mass="112659">MSRNPRGPPPPKPGSGNLSSLIESLEAYDGIGLWQASSVCSRSKRYTRFVQYLVGKGRPLPCWMDKTLLSASLPKARSQKSPTSNSEDEDGGPLQTQSPRELWEPHLLPSHIASAAKTRLSLPLDGAASRIPLLRGPLTTETASECGGKSCSRKTGSKTHDICVCVVELECLDLRMRLFQLNEVQKDFDKLSEALQGPQMRRRSRLKKIRLREQRKKRQLSVLSALEGAFPNVALPRGVGRAPMIHQDTELDKTARGDWLVGLSLDASILGGPPLAPEGADAYILENLPPPQKEVHCHWKAARARIKEALFAAKEGQLAILDTPREDSGAESGESNAGKRKALGASQLPENAFSSLHGVELLPGTSKNSQVLQRVMLHLSLGAPQTLRVYIPMTMKRGRPPSATAIRINLTVMCKPAADSIGPWTSVAEGELTVSRPLQLGLVQLSSSHLVKLGPPTFAGAARVTICCGGILFASKKSTSRKATRAEIGSAHSKSAKALKPQASQNQSCHMPQQLGAPGSAGGSPGAAAVRPPGTAPAAAATPADATYPSPHQQKEQEQQKGKAVTRDTGLSLGASEVRHEGQATSLQQLEGLLLSLKQDTSQLFWDGLLWTRKAGAWPSSLEELRTVLSPVKALRSDGRRSVHVVVLYATSPSTASPAIPASLATPGGTECTHTGVFILESVLKRELVDPFAYVAALLEFSHISSGDSEIQTTQASQDTAAEPSRSHLAPIDSPLVVRLQAIYHDAQCLHILRDWLPPPSQKLSDMLPPNSSGVFNEAAARGLLQQVLQVLVLLQGQETRRACIQLTPDAIYLRGGGTIALALPKISRFYKRQPTSGSSLQALMYKPSFLCPLEGPMSNSAGVAREAPSWASTTVDAQLANWTNAFPVAYLAPEELQNQQAGDASLSASPGGPAVAAPAPSSVASAAPSAAETPLPADEPSPDGSGTVEPALSHAPAASGPVNAAAADMWRVGVLAFHLLSGSPPFVVTSRETLGVLLERRGMIGELLLSRLPHVSMDCWDFLAALFHLEPQKRLTAAEALEHPWIVSHAKKFTQK</sequence>
<feature type="compositionally biased region" description="Low complexity" evidence="6">
    <location>
        <begin position="526"/>
        <end position="551"/>
    </location>
</feature>
<keyword evidence="8" id="KW-1185">Reference proteome</keyword>
<feature type="region of interest" description="Disordered" evidence="6">
    <location>
        <begin position="902"/>
        <end position="959"/>
    </location>
</feature>
<dbReference type="InterPro" id="IPR050205">
    <property type="entry name" value="CDPK_Ser/Thr_kinases"/>
</dbReference>
<feature type="region of interest" description="Disordered" evidence="6">
    <location>
        <begin position="73"/>
        <end position="99"/>
    </location>
</feature>
<name>A0A6P6S3Y0_9EIME</name>
<dbReference type="RefSeq" id="XP_026194000.1">
    <property type="nucleotide sequence ID" value="XM_026338215.1"/>
</dbReference>
<dbReference type="PROSITE" id="PS50011">
    <property type="entry name" value="PROTEIN_KINASE_DOM"/>
    <property type="match status" value="1"/>
</dbReference>
<organism evidence="8 9">
    <name type="scientific">Cyclospora cayetanensis</name>
    <dbReference type="NCBI Taxonomy" id="88456"/>
    <lineage>
        <taxon>Eukaryota</taxon>
        <taxon>Sar</taxon>
        <taxon>Alveolata</taxon>
        <taxon>Apicomplexa</taxon>
        <taxon>Conoidasida</taxon>
        <taxon>Coccidia</taxon>
        <taxon>Eucoccidiorida</taxon>
        <taxon>Eimeriorina</taxon>
        <taxon>Eimeriidae</taxon>
        <taxon>Cyclospora</taxon>
    </lineage>
</organism>
<proteinExistence type="predicted"/>
<feature type="region of interest" description="Disordered" evidence="6">
    <location>
        <begin position="482"/>
        <end position="567"/>
    </location>
</feature>
<evidence type="ECO:0000256" key="6">
    <source>
        <dbReference type="SAM" id="MobiDB-lite"/>
    </source>
</evidence>
<evidence type="ECO:0000313" key="8">
    <source>
        <dbReference type="Proteomes" id="UP000515125"/>
    </source>
</evidence>
<keyword evidence="1" id="KW-0723">Serine/threonine-protein kinase</keyword>
<accession>A0A6P6S3Y0</accession>
<feature type="region of interest" description="Disordered" evidence="6">
    <location>
        <begin position="322"/>
        <end position="341"/>
    </location>
</feature>
<reference evidence="9" key="1">
    <citation type="submission" date="2025-08" db="UniProtKB">
        <authorList>
            <consortium name="RefSeq"/>
        </authorList>
    </citation>
    <scope>IDENTIFICATION</scope>
</reference>
<evidence type="ECO:0000313" key="9">
    <source>
        <dbReference type="RefSeq" id="XP_026194000.1"/>
    </source>
</evidence>
<keyword evidence="2" id="KW-0808">Transferase</keyword>
<evidence type="ECO:0000256" key="1">
    <source>
        <dbReference type="ARBA" id="ARBA00022527"/>
    </source>
</evidence>
<feature type="compositionally biased region" description="Polar residues" evidence="6">
    <location>
        <begin position="502"/>
        <end position="511"/>
    </location>
</feature>
<dbReference type="Pfam" id="PF00069">
    <property type="entry name" value="Pkinase"/>
    <property type="match status" value="1"/>
</dbReference>
<feature type="domain" description="Protein kinase" evidence="7">
    <location>
        <begin position="632"/>
        <end position="1047"/>
    </location>
</feature>
<protein>
    <submittedName>
        <fullName evidence="9">Uncharacterized protein LOC34617783</fullName>
    </submittedName>
</protein>
<dbReference type="Proteomes" id="UP000515125">
    <property type="component" value="Unplaced"/>
</dbReference>
<keyword evidence="4" id="KW-0418">Kinase</keyword>
<evidence type="ECO:0000259" key="7">
    <source>
        <dbReference type="PROSITE" id="PS50011"/>
    </source>
</evidence>
<dbReference type="SMART" id="SM00220">
    <property type="entry name" value="S_TKc"/>
    <property type="match status" value="1"/>
</dbReference>
<feature type="compositionally biased region" description="Low complexity" evidence="6">
    <location>
        <begin position="905"/>
        <end position="937"/>
    </location>
</feature>
<dbReference type="SUPFAM" id="SSF56112">
    <property type="entry name" value="Protein kinase-like (PK-like)"/>
    <property type="match status" value="1"/>
</dbReference>
<gene>
    <name evidence="9" type="primary">LOC34617783</name>
</gene>
<evidence type="ECO:0000256" key="4">
    <source>
        <dbReference type="ARBA" id="ARBA00022777"/>
    </source>
</evidence>
<dbReference type="Gene3D" id="1.10.510.10">
    <property type="entry name" value="Transferase(Phosphotransferase) domain 1"/>
    <property type="match status" value="1"/>
</dbReference>
<evidence type="ECO:0000256" key="5">
    <source>
        <dbReference type="ARBA" id="ARBA00022840"/>
    </source>
</evidence>
<evidence type="ECO:0000256" key="3">
    <source>
        <dbReference type="ARBA" id="ARBA00022741"/>
    </source>
</evidence>
<dbReference type="GeneID" id="34617783"/>
<keyword evidence="5" id="KW-0067">ATP-binding</keyword>
<evidence type="ECO:0000256" key="2">
    <source>
        <dbReference type="ARBA" id="ARBA00022679"/>
    </source>
</evidence>
<dbReference type="GO" id="GO:0004674">
    <property type="term" value="F:protein serine/threonine kinase activity"/>
    <property type="evidence" value="ECO:0007669"/>
    <property type="project" value="UniProtKB-KW"/>
</dbReference>
<keyword evidence="3" id="KW-0547">Nucleotide-binding</keyword>
<dbReference type="OrthoDB" id="5979581at2759"/>
<dbReference type="InterPro" id="IPR000719">
    <property type="entry name" value="Prot_kinase_dom"/>
</dbReference>
<dbReference type="InterPro" id="IPR011009">
    <property type="entry name" value="Kinase-like_dom_sf"/>
</dbReference>